<name>A0A0A7S347_FRIPE</name>
<keyword evidence="1" id="KW-1133">Transmembrane helix</keyword>
<dbReference type="InterPro" id="IPR013783">
    <property type="entry name" value="Ig-like_fold"/>
</dbReference>
<dbReference type="KEGG" id="fpp:FPB0191_01455"/>
<gene>
    <name evidence="2" type="ORF">FPB0191_01455</name>
</gene>
<reference evidence="2 3" key="1">
    <citation type="journal article" date="2014" name="Appl. Environ. Microbiol.">
        <title>Gut symbionts from distinct hosts exhibit genotoxic activity via divergent colibactin biosynthetic pathways.</title>
        <authorList>
            <person name="Engel P."/>
            <person name="Vizcaino M.I."/>
            <person name="Crawford J.M."/>
        </authorList>
    </citation>
    <scope>NUCLEOTIDE SEQUENCE [LARGE SCALE GENOMIC DNA]</scope>
    <source>
        <strain evidence="2 3">PEB0191</strain>
    </source>
</reference>
<dbReference type="Pfam" id="PF17957">
    <property type="entry name" value="Big_7"/>
    <property type="match status" value="1"/>
</dbReference>
<dbReference type="AlphaFoldDB" id="A0A0A7S347"/>
<dbReference type="STRING" id="1267021.FPB0191_01455"/>
<keyword evidence="3" id="KW-1185">Reference proteome</keyword>
<dbReference type="OrthoDB" id="5291933at2"/>
<dbReference type="Gene3D" id="2.60.40.10">
    <property type="entry name" value="Immunoglobulins"/>
    <property type="match status" value="2"/>
</dbReference>
<evidence type="ECO:0000313" key="2">
    <source>
        <dbReference type="EMBL" id="AJA45272.1"/>
    </source>
</evidence>
<keyword evidence="1" id="KW-0472">Membrane</keyword>
<dbReference type="InterPro" id="IPR036116">
    <property type="entry name" value="FN3_sf"/>
</dbReference>
<dbReference type="Proteomes" id="UP000030901">
    <property type="component" value="Chromosome"/>
</dbReference>
<dbReference type="HOGENOM" id="CLU_265357_0_0_6"/>
<evidence type="ECO:0000256" key="1">
    <source>
        <dbReference type="SAM" id="Phobius"/>
    </source>
</evidence>
<feature type="transmembrane region" description="Helical" evidence="1">
    <location>
        <begin position="30"/>
        <end position="49"/>
    </location>
</feature>
<evidence type="ECO:0008006" key="4">
    <source>
        <dbReference type="Google" id="ProtNLM"/>
    </source>
</evidence>
<keyword evidence="1" id="KW-0812">Transmembrane</keyword>
<dbReference type="SUPFAM" id="SSF49265">
    <property type="entry name" value="Fibronectin type III"/>
    <property type="match status" value="1"/>
</dbReference>
<dbReference type="SUPFAM" id="SSF49478">
    <property type="entry name" value="Cna protein B-type domain"/>
    <property type="match status" value="1"/>
</dbReference>
<protein>
    <recommendedName>
        <fullName evidence="4">Fibronectin type-III domain-containing protein</fullName>
    </recommendedName>
</protein>
<dbReference type="RefSeq" id="WP_039104985.1">
    <property type="nucleotide sequence ID" value="NZ_CP009056.1"/>
</dbReference>
<organism evidence="2 3">
    <name type="scientific">Frischella perrara</name>
    <dbReference type="NCBI Taxonomy" id="1267021"/>
    <lineage>
        <taxon>Bacteria</taxon>
        <taxon>Pseudomonadati</taxon>
        <taxon>Pseudomonadota</taxon>
        <taxon>Gammaproteobacteria</taxon>
        <taxon>Orbales</taxon>
        <taxon>Orbaceae</taxon>
        <taxon>Frischella</taxon>
    </lineage>
</organism>
<accession>A0A0A7S347</accession>
<dbReference type="EMBL" id="CP009056">
    <property type="protein sequence ID" value="AJA45272.1"/>
    <property type="molecule type" value="Genomic_DNA"/>
</dbReference>
<evidence type="ECO:0000313" key="3">
    <source>
        <dbReference type="Proteomes" id="UP000030901"/>
    </source>
</evidence>
<sequence>MKIYKRRRDRFIKSDKELLVKRNLITKSKYVIFFFALTIFFYNSCFAAINTGLYGDDHYAGPFPIGFTFKYYNQDFNQFYVSTNGLIQFTNPTSSYINNCLPWYRNTLYVFWDDLRTDVSNQPTGTIEYELQGISPNRKLIVQWTNQYFFRSNLPMGTFQAILYENSNQIKYQYRYLYDDRSKGNSATIGINGGIESNTNYIEIGCNTANAIKPEQAILFTPNSDFSQYQVDTDADYNFIDISGLTVNTPNPTKRYSNQAPTWSWQKINTLNTYEIEIQDQSGNMVHREITGDVDHYTFIDGLQNGHSYRARIRGSINDGGTWEMWSIFSNLVTIDTIKPNVTLQQFNRVDNNTVKVTYSVNDNLSGIESGHLQIANNQNFDVLLIDQDIDVSNNSYLVQNLNYENNQKLYARLKVTDRAGNTSEYTEPLPISSKAPTILYPLNKSTINSSSLEVQGHSDSVGEVQIYLDGKKVGKPLIIDENGYFSQIVNLPKEGNYQLTAELNNDFTINQLSQSVSLDFKLPIPVTKFITPLPEQDIFAPIDIQVTAFDEIGIKAVEIFLDNSLFATFTQPPYQVHWPLTSQDNGSHIVKVKARNTNNKVAINESRVMVNIEQPAPLTAYTGKVTSINPKISYGLQPVTITGQAIYRKDSSFVANAPIKLVLNVNGFERRIATATDDNGDFSYTFIPQETDTGIYKVAVAHPDEKMITPQDKFEVDQIIFDYQNYELKVARNIATTIDLKATSFKSVKNLHWVLTADNQPNGSLPVGIKIESDSLDISEGNSESINIEFIADDTASSTGSIYLVALADDSKDQIRGKLRINYQLGQAKPLLYAIPSYIQTGLQQGTVINANINLGNKGFANAENVQIQLVDSNNQPAPKWIFITTENMIESVAVNEQVPIHLLIQPDKSIPNGVYHFNLNVSANSKLLGVIPVSVSVTQNGEGSVQFDIADIYTATLNEHGQLITGVSGATIKLQNEDVLTEEYTIQSNEQGIALFENIPKGIYRYRVSAPNHMDVSGRINIRPDTTINEHVFLEYQIVNVEFNVTETTIKDIYDIELNATFNTQVPAPVVLIEPLSINLGYMQIGEEKVGELTITNYGLIEAQNIVLNLPQTDRYFKYEFFGELPKTLLPKEKRVIAYRVTALNPDQSKITKTVKHFESTLLRSEKKSNHCYLAPYSLIHESICANGDTSKGSSGGHYYKNDGQCLFFDWDPHGGIGNPFWIGGASPSPIPLAPGCSPEASCASGGEGSAGK</sequence>
<proteinExistence type="predicted"/>